<keyword evidence="7 8" id="KW-0694">RNA-binding</keyword>
<feature type="compositionally biased region" description="Polar residues" evidence="9">
    <location>
        <begin position="163"/>
        <end position="174"/>
    </location>
</feature>
<dbReference type="RefSeq" id="WP_111351056.1">
    <property type="nucleotide sequence ID" value="NZ_QHHQ01000007.1"/>
</dbReference>
<dbReference type="PANTHER" id="PTHR30001:SF1">
    <property type="entry name" value="RIBONUCLEASE E_G-LIKE PROTEIN, CHLOROPLASTIC"/>
    <property type="match status" value="1"/>
</dbReference>
<comment type="subunit">
    <text evidence="8">Homotetramer formed by a dimer of dimers.</text>
</comment>
<reference evidence="12 13" key="1">
    <citation type="submission" date="2018-05" db="EMBL/GenBank/DDBJ databases">
        <title>Acuticoccus sediminis sp. nov., isolated from deep-sea sediment of Indian Ocean.</title>
        <authorList>
            <person name="Liu X."/>
            <person name="Lai Q."/>
            <person name="Du Y."/>
            <person name="Sun F."/>
            <person name="Zhang X."/>
            <person name="Wang S."/>
            <person name="Shao Z."/>
        </authorList>
    </citation>
    <scope>NUCLEOTIDE SEQUENCE [LARGE SCALE GENOMIC DNA]</scope>
    <source>
        <strain evidence="12 13">PTG4-2</strain>
    </source>
</reference>
<comment type="caution">
    <text evidence="12">The sequence shown here is derived from an EMBL/GenBank/DDBJ whole genome shotgun (WGS) entry which is preliminary data.</text>
</comment>
<dbReference type="GO" id="GO:0008033">
    <property type="term" value="P:tRNA processing"/>
    <property type="evidence" value="ECO:0007669"/>
    <property type="project" value="UniProtKB-UniRule"/>
</dbReference>
<evidence type="ECO:0000256" key="8">
    <source>
        <dbReference type="HAMAP-Rule" id="MF_00970"/>
    </source>
</evidence>
<dbReference type="Gene3D" id="3.40.1260.20">
    <property type="entry name" value="Ribonuclease E, catalytic domain"/>
    <property type="match status" value="1"/>
</dbReference>
<gene>
    <name evidence="8" type="primary">rne</name>
    <name evidence="12" type="ORF">DLJ53_26495</name>
</gene>
<keyword evidence="1 8" id="KW-0963">Cytoplasm</keyword>
<feature type="compositionally biased region" description="Low complexity" evidence="9">
    <location>
        <begin position="280"/>
        <end position="306"/>
    </location>
</feature>
<feature type="compositionally biased region" description="Basic residues" evidence="9">
    <location>
        <begin position="832"/>
        <end position="842"/>
    </location>
</feature>
<dbReference type="GO" id="GO:0000287">
    <property type="term" value="F:magnesium ion binding"/>
    <property type="evidence" value="ECO:0007669"/>
    <property type="project" value="UniProtKB-UniRule"/>
</dbReference>
<feature type="binding site" evidence="8">
    <location>
        <position position="697"/>
    </location>
    <ligand>
        <name>Zn(2+)</name>
        <dbReference type="ChEBI" id="CHEBI:29105"/>
        <note>ligand shared between dimeric partners</note>
    </ligand>
</feature>
<comment type="subcellular location">
    <subcellularLocation>
        <location evidence="8">Cytoplasm</location>
    </subcellularLocation>
    <subcellularLocation>
        <location evidence="8">Cell inner membrane</location>
        <topology evidence="8">Peripheral membrane protein</topology>
        <orientation evidence="8">Cytoplasmic side</orientation>
    </subcellularLocation>
</comment>
<keyword evidence="2 8" id="KW-0540">Nuclease</keyword>
<dbReference type="Proteomes" id="UP000249590">
    <property type="component" value="Unassembled WGS sequence"/>
</dbReference>
<dbReference type="PANTHER" id="PTHR30001">
    <property type="entry name" value="RIBONUCLEASE"/>
    <property type="match status" value="1"/>
</dbReference>
<comment type="function">
    <text evidence="8">Endoribonuclease that plays a central role in RNA processing and decay. Required for the maturation of 5S and 16S rRNAs and the majority of tRNAs. Also involved in the degradation of most mRNAs.</text>
</comment>
<keyword evidence="8" id="KW-0997">Cell inner membrane</keyword>
<comment type="catalytic activity">
    <reaction evidence="8">
        <text>Endonucleolytic cleavage of single-stranded RNA in A- and U-rich regions.</text>
        <dbReference type="EC" id="3.1.26.12"/>
    </reaction>
</comment>
<feature type="compositionally biased region" description="Low complexity" evidence="9">
    <location>
        <begin position="942"/>
        <end position="971"/>
    </location>
</feature>
<feature type="compositionally biased region" description="Basic and acidic residues" evidence="9">
    <location>
        <begin position="843"/>
        <end position="862"/>
    </location>
</feature>
<evidence type="ECO:0000256" key="1">
    <source>
        <dbReference type="ARBA" id="ARBA00022490"/>
    </source>
</evidence>
<keyword evidence="4 8" id="KW-0255">Endonuclease</keyword>
<dbReference type="SUPFAM" id="SSF50249">
    <property type="entry name" value="Nucleic acid-binding proteins"/>
    <property type="match status" value="1"/>
</dbReference>
<evidence type="ECO:0000256" key="6">
    <source>
        <dbReference type="ARBA" id="ARBA00022842"/>
    </source>
</evidence>
<feature type="binding site" evidence="8">
    <location>
        <position position="593"/>
    </location>
    <ligand>
        <name>Mg(2+)</name>
        <dbReference type="ChEBI" id="CHEBI:18420"/>
        <note>catalytic</note>
    </ligand>
</feature>
<evidence type="ECO:0000256" key="5">
    <source>
        <dbReference type="ARBA" id="ARBA00022801"/>
    </source>
</evidence>
<evidence type="ECO:0000256" key="4">
    <source>
        <dbReference type="ARBA" id="ARBA00022759"/>
    </source>
</evidence>
<feature type="binding site" evidence="8">
    <location>
        <position position="694"/>
    </location>
    <ligand>
        <name>Zn(2+)</name>
        <dbReference type="ChEBI" id="CHEBI:29105"/>
        <note>ligand shared between dimeric partners</note>
    </ligand>
</feature>
<comment type="cofactor">
    <cofactor evidence="8">
        <name>Mg(2+)</name>
        <dbReference type="ChEBI" id="CHEBI:18420"/>
    </cofactor>
    <text evidence="8">Binds 1 Mg(2+) ion per subunit.</text>
</comment>
<name>A0A8B2NSA3_9HYPH</name>
<evidence type="ECO:0000259" key="11">
    <source>
        <dbReference type="Pfam" id="PF20833"/>
    </source>
</evidence>
<dbReference type="OrthoDB" id="9804278at2"/>
<feature type="region of interest" description="Required for zinc-mediated homotetramerization and catalytic activity" evidence="8">
    <location>
        <begin position="694"/>
        <end position="697"/>
    </location>
</feature>
<keyword evidence="8" id="KW-0699">rRNA-binding</keyword>
<keyword evidence="8" id="KW-1003">Cell membrane</keyword>
<dbReference type="NCBIfam" id="TIGR00757">
    <property type="entry name" value="RNaseEG"/>
    <property type="match status" value="1"/>
</dbReference>
<keyword evidence="3 8" id="KW-0479">Metal-binding</keyword>
<dbReference type="GO" id="GO:0005737">
    <property type="term" value="C:cytoplasm"/>
    <property type="evidence" value="ECO:0007669"/>
    <property type="project" value="UniProtKB-SubCell"/>
</dbReference>
<dbReference type="InterPro" id="IPR012340">
    <property type="entry name" value="NA-bd_OB-fold"/>
</dbReference>
<feature type="region of interest" description="Disordered" evidence="9">
    <location>
        <begin position="93"/>
        <end position="350"/>
    </location>
</feature>
<dbReference type="GO" id="GO:0008270">
    <property type="term" value="F:zinc ion binding"/>
    <property type="evidence" value="ECO:0007669"/>
    <property type="project" value="UniProtKB-UniRule"/>
</dbReference>
<feature type="compositionally biased region" description="Low complexity" evidence="9">
    <location>
        <begin position="130"/>
        <end position="156"/>
    </location>
</feature>
<protein>
    <recommendedName>
        <fullName evidence="8">Ribonuclease E</fullName>
        <shortName evidence="8">RNase E</shortName>
        <ecNumber evidence="8">3.1.26.12</ecNumber>
    </recommendedName>
</protein>
<keyword evidence="8" id="KW-0698">rRNA processing</keyword>
<feature type="compositionally biased region" description="Basic residues" evidence="9">
    <location>
        <begin position="906"/>
        <end position="919"/>
    </location>
</feature>
<dbReference type="Pfam" id="PF10150">
    <property type="entry name" value="RNase_E_G"/>
    <property type="match status" value="1"/>
</dbReference>
<dbReference type="GO" id="GO:0006364">
    <property type="term" value="P:rRNA processing"/>
    <property type="evidence" value="ECO:0007669"/>
    <property type="project" value="UniProtKB-UniRule"/>
</dbReference>
<dbReference type="GO" id="GO:0006402">
    <property type="term" value="P:mRNA catabolic process"/>
    <property type="evidence" value="ECO:0007669"/>
    <property type="project" value="UniProtKB-UniRule"/>
</dbReference>
<feature type="compositionally biased region" description="Basic residues" evidence="9">
    <location>
        <begin position="307"/>
        <end position="319"/>
    </location>
</feature>
<dbReference type="EC" id="3.1.26.12" evidence="8"/>
<dbReference type="GO" id="GO:0019843">
    <property type="term" value="F:rRNA binding"/>
    <property type="evidence" value="ECO:0007669"/>
    <property type="project" value="UniProtKB-KW"/>
</dbReference>
<organism evidence="12 13">
    <name type="scientific">Acuticoccus sediminis</name>
    <dbReference type="NCBI Taxonomy" id="2184697"/>
    <lineage>
        <taxon>Bacteria</taxon>
        <taxon>Pseudomonadati</taxon>
        <taxon>Pseudomonadota</taxon>
        <taxon>Alphaproteobacteria</taxon>
        <taxon>Hyphomicrobiales</taxon>
        <taxon>Amorphaceae</taxon>
        <taxon>Acuticoccus</taxon>
    </lineage>
</organism>
<dbReference type="AlphaFoldDB" id="A0A8B2NSA3"/>
<evidence type="ECO:0000256" key="2">
    <source>
        <dbReference type="ARBA" id="ARBA00022722"/>
    </source>
</evidence>
<keyword evidence="8" id="KW-0819">tRNA processing</keyword>
<evidence type="ECO:0000256" key="9">
    <source>
        <dbReference type="SAM" id="MobiDB-lite"/>
    </source>
</evidence>
<feature type="binding site" evidence="8">
    <location>
        <position position="636"/>
    </location>
    <ligand>
        <name>Mg(2+)</name>
        <dbReference type="ChEBI" id="CHEBI:18420"/>
        <note>catalytic</note>
    </ligand>
</feature>
<feature type="region of interest" description="Disordered" evidence="9">
    <location>
        <begin position="779"/>
        <end position="1023"/>
    </location>
</feature>
<evidence type="ECO:0000313" key="12">
    <source>
        <dbReference type="EMBL" id="RAH98262.1"/>
    </source>
</evidence>
<dbReference type="Pfam" id="PF20833">
    <property type="entry name" value="RNase_E_G_Thio"/>
    <property type="match status" value="1"/>
</dbReference>
<feature type="domain" description="RNA-binding protein AU-1/Ribonuclease E/G" evidence="10">
    <location>
        <begin position="411"/>
        <end position="681"/>
    </location>
</feature>
<feature type="compositionally biased region" description="Basic and acidic residues" evidence="9">
    <location>
        <begin position="335"/>
        <end position="346"/>
    </location>
</feature>
<proteinExistence type="inferred from homology"/>
<keyword evidence="8" id="KW-0862">Zinc</keyword>
<keyword evidence="8" id="KW-0472">Membrane</keyword>
<evidence type="ECO:0000313" key="13">
    <source>
        <dbReference type="Proteomes" id="UP000249590"/>
    </source>
</evidence>
<feature type="compositionally biased region" description="Basic and acidic residues" evidence="9">
    <location>
        <begin position="821"/>
        <end position="831"/>
    </location>
</feature>
<feature type="compositionally biased region" description="Acidic residues" evidence="9">
    <location>
        <begin position="800"/>
        <end position="816"/>
    </location>
</feature>
<keyword evidence="13" id="KW-1185">Reference proteome</keyword>
<evidence type="ECO:0000259" key="10">
    <source>
        <dbReference type="Pfam" id="PF10150"/>
    </source>
</evidence>
<evidence type="ECO:0000256" key="7">
    <source>
        <dbReference type="ARBA" id="ARBA00022884"/>
    </source>
</evidence>
<dbReference type="InterPro" id="IPR004659">
    <property type="entry name" value="RNase_E/G"/>
</dbReference>
<dbReference type="GO" id="GO:0009898">
    <property type="term" value="C:cytoplasmic side of plasma membrane"/>
    <property type="evidence" value="ECO:0007669"/>
    <property type="project" value="UniProtKB-UniRule"/>
</dbReference>
<comment type="similarity">
    <text evidence="8">Belongs to the RNase E/G family. RNase E subfamily.</text>
</comment>
<feature type="compositionally biased region" description="Low complexity" evidence="9">
    <location>
        <begin position="863"/>
        <end position="874"/>
    </location>
</feature>
<dbReference type="Gene3D" id="2.40.50.140">
    <property type="entry name" value="Nucleic acid-binding proteins"/>
    <property type="match status" value="2"/>
</dbReference>
<dbReference type="InterPro" id="IPR028878">
    <property type="entry name" value="RNase_E"/>
</dbReference>
<feature type="domain" description="RNase E/G thioredoxin-like" evidence="11">
    <location>
        <begin position="693"/>
        <end position="775"/>
    </location>
</feature>
<dbReference type="GO" id="GO:0008995">
    <property type="term" value="F:ribonuclease E activity"/>
    <property type="evidence" value="ECO:0007669"/>
    <property type="project" value="UniProtKB-EC"/>
</dbReference>
<keyword evidence="6 8" id="KW-0460">Magnesium</keyword>
<keyword evidence="5 8" id="KW-0378">Hydrolase</keyword>
<dbReference type="GO" id="GO:0000049">
    <property type="term" value="F:tRNA binding"/>
    <property type="evidence" value="ECO:0007669"/>
    <property type="project" value="UniProtKB-KW"/>
</dbReference>
<dbReference type="HAMAP" id="MF_00970">
    <property type="entry name" value="RNase_E"/>
    <property type="match status" value="1"/>
</dbReference>
<dbReference type="EMBL" id="QHHQ01000007">
    <property type="protein sequence ID" value="RAH98262.1"/>
    <property type="molecule type" value="Genomic_DNA"/>
</dbReference>
<evidence type="ECO:0000256" key="3">
    <source>
        <dbReference type="ARBA" id="ARBA00022723"/>
    </source>
</evidence>
<comment type="cofactor">
    <cofactor evidence="8">
        <name>Zn(2+)</name>
        <dbReference type="ChEBI" id="CHEBI:29105"/>
    </cofactor>
    <text evidence="8">Binds 2 Zn(2+) ions per homotetramer.</text>
</comment>
<accession>A0A8B2NSA3</accession>
<dbReference type="InterPro" id="IPR048583">
    <property type="entry name" value="RNase_E_G_thioredoxin-like"/>
</dbReference>
<feature type="compositionally biased region" description="Acidic residues" evidence="9">
    <location>
        <begin position="988"/>
        <end position="997"/>
    </location>
</feature>
<feature type="compositionally biased region" description="Acidic residues" evidence="9">
    <location>
        <begin position="188"/>
        <end position="199"/>
    </location>
</feature>
<feature type="compositionally biased region" description="Low complexity" evidence="9">
    <location>
        <begin position="220"/>
        <end position="262"/>
    </location>
</feature>
<keyword evidence="8" id="KW-0820">tRNA-binding</keyword>
<sequence length="1023" mass="111676">MPNKMLIDAIHPEETRVVVLRDKRVEDFDFEAASKKPLRGNIYLAKVTRVEPSLQAAFVEYGGNRHGFLAFSEIHPDYYQIPQADRAALLADERARADEDDEAPKKNRASRRRSKSESKGKPAPARTGNAAPAEPVTAEPATAAAPEAEAAPAEEPVPAPAQLASTSDTVSTETPVEEQASLRRAIEQIEDAYEADIEAAFDNPIRDIEVTGEGESAYDAPTGEAEASAPAAVEAAPAEEAPAAEAAPAEGEAAPAEAAATDAEAEAPAEEKPKRRRRTTSTTAASKTTKATKAKTGTESETGTTTTRKRATTAKKPTTKKSDDGLADPVISDDEALRDGHIRETHEDDDEDVITSIGEQDVMEEIPERRRAAPRRQYKIQEVIKRRQILLVQVVKEERGTKGAALTTYLSLAGRYSVLMPNTDRGGGVSRKITDNADRKRLKSSVAELDVPEGMGIILRTAAASRTKTEIKRDFEYLLRLWESVRDLTLSSIAPQLVYEEGNLVKRAIRDLYNKEIDEVLVSGEPAYREAKDFMKMLMPSHAKNVKRYGEATPIFTKYSVEPQLDAMFSEQVTLPSKGYIVINPTEALVSIDVNSGRSTKESSIEDTALKTNLEAADEVARQLRLRDLAGLIVIDFIDMDEKRHNRQVEKRLKDALKLDRSRIQVGRISPFGLLEMSRQRIRQGMVETSMVPCEACGGMGHVRSTQSVALHCLRALEDYLLKHADNHVTIKTSATVALYILNQKRQHLNELEERFGLEIGVDADETLSGQHLAIVPGAPVDRAPGVEPPVAQIAPDAAVMDDEDEVEEEETEVTESAESAEARESAGERSSRRRRRRRRRGGGSDDRRDERGEDGGSDERAQAATAADEAVTGDVEEAEAAADEPATGEADVQADGDFQDDDRRGRRRRGRRGGRRHRREGEDEGADGETMTAESSDEAPAEPAAVEASATETEAEAPVAEAGETVTEAAPEAEAEAEAEVAAPEAEASEPAEAEAEAPAPEEKSDPSRPRRVGWWQRRSFF</sequence>
<dbReference type="InterPro" id="IPR019307">
    <property type="entry name" value="RNA-bd_AU-1/RNase_E/G"/>
</dbReference>